<evidence type="ECO:0000256" key="1">
    <source>
        <dbReference type="SAM" id="MobiDB-lite"/>
    </source>
</evidence>
<comment type="caution">
    <text evidence="3">The sequence shown here is derived from an EMBL/GenBank/DDBJ whole genome shotgun (WGS) entry which is preliminary data.</text>
</comment>
<evidence type="ECO:0000259" key="2">
    <source>
        <dbReference type="Pfam" id="PF20255"/>
    </source>
</evidence>
<feature type="domain" description="DUF6606" evidence="2">
    <location>
        <begin position="11"/>
        <end position="44"/>
    </location>
</feature>
<protein>
    <recommendedName>
        <fullName evidence="2">DUF6606 domain-containing protein</fullName>
    </recommendedName>
</protein>
<organism evidence="3 4">
    <name type="scientific">Lasallia pustulata</name>
    <dbReference type="NCBI Taxonomy" id="136370"/>
    <lineage>
        <taxon>Eukaryota</taxon>
        <taxon>Fungi</taxon>
        <taxon>Dikarya</taxon>
        <taxon>Ascomycota</taxon>
        <taxon>Pezizomycotina</taxon>
        <taxon>Lecanoromycetes</taxon>
        <taxon>OSLEUM clade</taxon>
        <taxon>Umbilicariomycetidae</taxon>
        <taxon>Umbilicariales</taxon>
        <taxon>Umbilicariaceae</taxon>
        <taxon>Lasallia</taxon>
    </lineage>
</organism>
<evidence type="ECO:0000313" key="4">
    <source>
        <dbReference type="Proteomes" id="UP000324767"/>
    </source>
</evidence>
<dbReference type="Pfam" id="PF20255">
    <property type="entry name" value="DUF6606"/>
    <property type="match status" value="1"/>
</dbReference>
<dbReference type="OrthoDB" id="3030530at2759"/>
<sequence length="98" mass="11004">MAGTPKATAYLINHVFLPPNLPQQDDYNPKRETFMLHAVRVHLSGRVLAEAMHSLHRQRTYIGISADLWGNLQVDQSKANTSSGTRSAMSRLKMEGDR</sequence>
<feature type="region of interest" description="Disordered" evidence="1">
    <location>
        <begin position="76"/>
        <end position="98"/>
    </location>
</feature>
<feature type="compositionally biased region" description="Polar residues" evidence="1">
    <location>
        <begin position="76"/>
        <end position="88"/>
    </location>
</feature>
<dbReference type="AlphaFoldDB" id="A0A5M8PCV1"/>
<dbReference type="InterPro" id="IPR046541">
    <property type="entry name" value="DUF6606"/>
</dbReference>
<dbReference type="Proteomes" id="UP000324767">
    <property type="component" value="Unassembled WGS sequence"/>
</dbReference>
<accession>A0A5M8PCV1</accession>
<evidence type="ECO:0000313" key="3">
    <source>
        <dbReference type="EMBL" id="KAA6407071.1"/>
    </source>
</evidence>
<gene>
    <name evidence="3" type="ORF">FRX48_09137</name>
</gene>
<reference evidence="3 4" key="1">
    <citation type="submission" date="2019-09" db="EMBL/GenBank/DDBJ databases">
        <title>The hologenome of the rock-dwelling lichen Lasallia pustulata.</title>
        <authorList>
            <person name="Greshake Tzovaras B."/>
            <person name="Segers F."/>
            <person name="Bicker A."/>
            <person name="Dal Grande F."/>
            <person name="Otte J."/>
            <person name="Hankeln T."/>
            <person name="Schmitt I."/>
            <person name="Ebersberger I."/>
        </authorList>
    </citation>
    <scope>NUCLEOTIDE SEQUENCE [LARGE SCALE GENOMIC DNA]</scope>
    <source>
        <strain evidence="3">A1-1</strain>
    </source>
</reference>
<dbReference type="EMBL" id="VXIT01000020">
    <property type="protein sequence ID" value="KAA6407071.1"/>
    <property type="molecule type" value="Genomic_DNA"/>
</dbReference>
<proteinExistence type="predicted"/>
<name>A0A5M8PCV1_9LECA</name>